<accession>A0A1W1BUT3</accession>
<feature type="transmembrane region" description="Helical" evidence="1">
    <location>
        <begin position="104"/>
        <end position="123"/>
    </location>
</feature>
<reference evidence="2" key="1">
    <citation type="submission" date="2016-10" db="EMBL/GenBank/DDBJ databases">
        <authorList>
            <person name="de Groot N.N."/>
        </authorList>
    </citation>
    <scope>NUCLEOTIDE SEQUENCE</scope>
</reference>
<feature type="transmembrane region" description="Helical" evidence="1">
    <location>
        <begin position="29"/>
        <end position="53"/>
    </location>
</feature>
<sequence length="126" mass="14054">MLPWGHSGFLYTSVLFYGSPHGVIDCSDILAFVPVLVLIIVIVSVLVVVRFFVSAVLCIFLVRVWFSALILAVSLPFLSVRIRFPVGLFAWSAVYFMLPLGSGIVWLILSVGVWSSVALRFIFLRF</sequence>
<keyword evidence="1" id="KW-1133">Transmembrane helix</keyword>
<organism evidence="2">
    <name type="scientific">hydrothermal vent metagenome</name>
    <dbReference type="NCBI Taxonomy" id="652676"/>
    <lineage>
        <taxon>unclassified sequences</taxon>
        <taxon>metagenomes</taxon>
        <taxon>ecological metagenomes</taxon>
    </lineage>
</organism>
<keyword evidence="1" id="KW-0472">Membrane</keyword>
<evidence type="ECO:0000313" key="2">
    <source>
        <dbReference type="EMBL" id="SFV57276.1"/>
    </source>
</evidence>
<proteinExistence type="predicted"/>
<name>A0A1W1BUT3_9ZZZZ</name>
<evidence type="ECO:0000256" key="1">
    <source>
        <dbReference type="SAM" id="Phobius"/>
    </source>
</evidence>
<dbReference type="EMBL" id="FPHL01000014">
    <property type="protein sequence ID" value="SFV57276.1"/>
    <property type="molecule type" value="Genomic_DNA"/>
</dbReference>
<gene>
    <name evidence="2" type="ORF">MNB_SV-10-507</name>
</gene>
<feature type="transmembrane region" description="Helical" evidence="1">
    <location>
        <begin position="60"/>
        <end position="84"/>
    </location>
</feature>
<protein>
    <submittedName>
        <fullName evidence="2">Uncharacterized protein</fullName>
    </submittedName>
</protein>
<keyword evidence="1" id="KW-0812">Transmembrane</keyword>
<dbReference type="AlphaFoldDB" id="A0A1W1BUT3"/>